<name>A0A439DVX1_9MYCO</name>
<feature type="domain" description="Mce/MlaD" evidence="1">
    <location>
        <begin position="44"/>
        <end position="117"/>
    </location>
</feature>
<evidence type="ECO:0000313" key="3">
    <source>
        <dbReference type="EMBL" id="RWA21284.1"/>
    </source>
</evidence>
<gene>
    <name evidence="3" type="ORF">MELE44368_16305</name>
</gene>
<dbReference type="InterPro" id="IPR005693">
    <property type="entry name" value="Mce"/>
</dbReference>
<dbReference type="AlphaFoldDB" id="A0A439DVX1"/>
<dbReference type="NCBIfam" id="TIGR00996">
    <property type="entry name" value="Mtu_fam_mce"/>
    <property type="match status" value="1"/>
</dbReference>
<dbReference type="Proteomes" id="UP000287177">
    <property type="component" value="Unassembled WGS sequence"/>
</dbReference>
<evidence type="ECO:0000313" key="4">
    <source>
        <dbReference type="Proteomes" id="UP000287177"/>
    </source>
</evidence>
<protein>
    <submittedName>
        <fullName evidence="3">Mammalian cell entry protein</fullName>
    </submittedName>
</protein>
<dbReference type="Pfam" id="PF11887">
    <property type="entry name" value="Mce4_CUP1"/>
    <property type="match status" value="1"/>
</dbReference>
<dbReference type="InterPro" id="IPR024516">
    <property type="entry name" value="Mce_C"/>
</dbReference>
<dbReference type="EMBL" id="ATDN01000010">
    <property type="protein sequence ID" value="RWA21284.1"/>
    <property type="molecule type" value="Genomic_DNA"/>
</dbReference>
<organism evidence="3 4">
    <name type="scientific">Mycolicibacterium elephantis DSM 44368</name>
    <dbReference type="NCBI Taxonomy" id="1335622"/>
    <lineage>
        <taxon>Bacteria</taxon>
        <taxon>Bacillati</taxon>
        <taxon>Actinomycetota</taxon>
        <taxon>Actinomycetes</taxon>
        <taxon>Mycobacteriales</taxon>
        <taxon>Mycobacteriaceae</taxon>
        <taxon>Mycolicibacterium</taxon>
    </lineage>
</organism>
<dbReference type="InterPro" id="IPR052336">
    <property type="entry name" value="MlaD_Phospholipid_Transporter"/>
</dbReference>
<dbReference type="PANTHER" id="PTHR33371:SF18">
    <property type="entry name" value="MCE-FAMILY PROTEIN MCE3C"/>
    <property type="match status" value="1"/>
</dbReference>
<dbReference type="InterPro" id="IPR003399">
    <property type="entry name" value="Mce/MlaD"/>
</dbReference>
<evidence type="ECO:0000259" key="2">
    <source>
        <dbReference type="Pfam" id="PF11887"/>
    </source>
</evidence>
<dbReference type="GO" id="GO:0005576">
    <property type="term" value="C:extracellular region"/>
    <property type="evidence" value="ECO:0007669"/>
    <property type="project" value="TreeGrafter"/>
</dbReference>
<sequence length="355" mass="37988">MRNRMLKYRGANRKRAGFIGVLLMVLVVAVGLQPERLMSWATAVRYYAEFAEAGGLSPGNEVKVSGVKVGTVTDVALGRHGAVVTFVVKDTVRLGDQTTAHIRTGTLLGARILTLEPDGGTAMNSGDMIPLSRTGSPYSLNEAVNDLTTNVAATDTATLNHSLDTLSATLDQIAPTLGPTFDGLTRLSRSLNSRSETLGTLLQNAAAVTQVLAQRSHQLNTLILNANDLLAVLVERRQAISELLANTSAVAKHLTALVKENEAELAPTLDRLNAVTAMLEKNRDSLSAALPGLKRFEITTSEAVSSGPYYSAYVPNLIPPQLLQPFFDHAFGFRAGDPHMPRALFPWPRNGIPGG</sequence>
<accession>A0A439DVX1</accession>
<comment type="caution">
    <text evidence="3">The sequence shown here is derived from an EMBL/GenBank/DDBJ whole genome shotgun (WGS) entry which is preliminary data.</text>
</comment>
<dbReference type="PRINTS" id="PR01782">
    <property type="entry name" value="MCEVIRFACTOR"/>
</dbReference>
<feature type="domain" description="Mammalian cell entry C-terminal" evidence="2">
    <location>
        <begin position="123"/>
        <end position="306"/>
    </location>
</feature>
<dbReference type="Pfam" id="PF02470">
    <property type="entry name" value="MlaD"/>
    <property type="match status" value="1"/>
</dbReference>
<evidence type="ECO:0000259" key="1">
    <source>
        <dbReference type="Pfam" id="PF02470"/>
    </source>
</evidence>
<reference evidence="3 4" key="1">
    <citation type="submission" date="2013-06" db="EMBL/GenBank/DDBJ databases">
        <title>The draft sequence of the Mycobacterium elephantis genome.</title>
        <authorList>
            <person name="Pettersson F.B."/>
            <person name="Das S."/>
            <person name="Dasgupta S."/>
            <person name="Bhattacharya A."/>
            <person name="Kirsebom L.A."/>
        </authorList>
    </citation>
    <scope>NUCLEOTIDE SEQUENCE [LARGE SCALE GENOMIC DNA]</scope>
    <source>
        <strain evidence="3 4">DSM 44368</strain>
    </source>
</reference>
<keyword evidence="4" id="KW-1185">Reference proteome</keyword>
<proteinExistence type="predicted"/>
<dbReference type="PANTHER" id="PTHR33371">
    <property type="entry name" value="INTERMEMBRANE PHOSPHOLIPID TRANSPORT SYSTEM BINDING PROTEIN MLAD-RELATED"/>
    <property type="match status" value="1"/>
</dbReference>